<sequence>MRPHAPDTIPLLSTLYAIGNQSSGKPIPHLVNTDKPCVFFLNHINEPFCLMSLSFRRISERNVPNERRLIHSLGMIFHEEIQLVLSTFLPTSTHIRPLIQNEGEMLLDVFSTKST</sequence>
<comment type="caution">
    <text evidence="1">The sequence shown here is derived from an EMBL/GenBank/DDBJ whole genome shotgun (WGS) entry which is preliminary data.</text>
</comment>
<dbReference type="Proteomes" id="UP001281761">
    <property type="component" value="Unassembled WGS sequence"/>
</dbReference>
<name>A0ABQ9YI73_9EUKA</name>
<accession>A0ABQ9YI73</accession>
<dbReference type="EMBL" id="JARBJD010000006">
    <property type="protein sequence ID" value="KAK2963466.1"/>
    <property type="molecule type" value="Genomic_DNA"/>
</dbReference>
<organism evidence="1 2">
    <name type="scientific">Blattamonas nauphoetae</name>
    <dbReference type="NCBI Taxonomy" id="2049346"/>
    <lineage>
        <taxon>Eukaryota</taxon>
        <taxon>Metamonada</taxon>
        <taxon>Preaxostyla</taxon>
        <taxon>Oxymonadida</taxon>
        <taxon>Blattamonas</taxon>
    </lineage>
</organism>
<evidence type="ECO:0000313" key="1">
    <source>
        <dbReference type="EMBL" id="KAK2963466.1"/>
    </source>
</evidence>
<proteinExistence type="predicted"/>
<reference evidence="1 2" key="1">
    <citation type="journal article" date="2022" name="bioRxiv">
        <title>Genomics of Preaxostyla Flagellates Illuminates Evolutionary Transitions and the Path Towards Mitochondrial Loss.</title>
        <authorList>
            <person name="Novak L.V.F."/>
            <person name="Treitli S.C."/>
            <person name="Pyrih J."/>
            <person name="Halakuc P."/>
            <person name="Pipaliya S.V."/>
            <person name="Vacek V."/>
            <person name="Brzon O."/>
            <person name="Soukal P."/>
            <person name="Eme L."/>
            <person name="Dacks J.B."/>
            <person name="Karnkowska A."/>
            <person name="Elias M."/>
            <person name="Hampl V."/>
        </authorList>
    </citation>
    <scope>NUCLEOTIDE SEQUENCE [LARGE SCALE GENOMIC DNA]</scope>
    <source>
        <strain evidence="1">NAU3</strain>
        <tissue evidence="1">Gut</tissue>
    </source>
</reference>
<evidence type="ECO:0000313" key="2">
    <source>
        <dbReference type="Proteomes" id="UP001281761"/>
    </source>
</evidence>
<protein>
    <submittedName>
        <fullName evidence="1">Uncharacterized protein</fullName>
    </submittedName>
</protein>
<keyword evidence="2" id="KW-1185">Reference proteome</keyword>
<gene>
    <name evidence="1" type="ORF">BLNAU_1508</name>
</gene>